<evidence type="ECO:0000313" key="2">
    <source>
        <dbReference type="Proteomes" id="UP001153076"/>
    </source>
</evidence>
<name>A0A9Q1JZT0_9CARY</name>
<protein>
    <submittedName>
        <fullName evidence="1">Uncharacterized protein</fullName>
    </submittedName>
</protein>
<sequence>MAFPRSLSTKEMAEYVVRHFTWDWRGATFPLSPLPKDFQASCLSYELVVVEDYELPELPQMIFYVMLLNEAERLGVMYGRALRTSPVPDEGGTKGKFRGRPIGRGLEDGHVAEMSWPLGSWEYLPISQLSLCPLYKYNLIPLYMMLRYPSFRRKRYNGRGGKTKNDWYAHFPFHYGVSSTLQHQGYGRLWNPSSGTKGGLHVRLAPFPKITTSYAHTFHCPRPREQRPPLSSLKSSAFYAMLLNDTIELGVVHDFMAEGLRSALVDMRWSSFEAWMSRVDHKLREAQLR</sequence>
<dbReference type="Proteomes" id="UP001153076">
    <property type="component" value="Unassembled WGS sequence"/>
</dbReference>
<comment type="caution">
    <text evidence="1">The sequence shown here is derived from an EMBL/GenBank/DDBJ whole genome shotgun (WGS) entry which is preliminary data.</text>
</comment>
<proteinExistence type="predicted"/>
<evidence type="ECO:0000313" key="1">
    <source>
        <dbReference type="EMBL" id="KAJ8433870.1"/>
    </source>
</evidence>
<organism evidence="1 2">
    <name type="scientific">Carnegiea gigantea</name>
    <dbReference type="NCBI Taxonomy" id="171969"/>
    <lineage>
        <taxon>Eukaryota</taxon>
        <taxon>Viridiplantae</taxon>
        <taxon>Streptophyta</taxon>
        <taxon>Embryophyta</taxon>
        <taxon>Tracheophyta</taxon>
        <taxon>Spermatophyta</taxon>
        <taxon>Magnoliopsida</taxon>
        <taxon>eudicotyledons</taxon>
        <taxon>Gunneridae</taxon>
        <taxon>Pentapetalae</taxon>
        <taxon>Caryophyllales</taxon>
        <taxon>Cactineae</taxon>
        <taxon>Cactaceae</taxon>
        <taxon>Cactoideae</taxon>
        <taxon>Echinocereeae</taxon>
        <taxon>Carnegiea</taxon>
    </lineage>
</organism>
<dbReference type="AlphaFoldDB" id="A0A9Q1JZT0"/>
<accession>A0A9Q1JZT0</accession>
<reference evidence="1" key="1">
    <citation type="submission" date="2022-04" db="EMBL/GenBank/DDBJ databases">
        <title>Carnegiea gigantea Genome sequencing and assembly v2.</title>
        <authorList>
            <person name="Copetti D."/>
            <person name="Sanderson M.J."/>
            <person name="Burquez A."/>
            <person name="Wojciechowski M.F."/>
        </authorList>
    </citation>
    <scope>NUCLEOTIDE SEQUENCE</scope>
    <source>
        <strain evidence="1">SGP5-SGP5p</strain>
        <tissue evidence="1">Aerial part</tissue>
    </source>
</reference>
<keyword evidence="2" id="KW-1185">Reference proteome</keyword>
<gene>
    <name evidence="1" type="ORF">Cgig2_021253</name>
</gene>
<dbReference type="EMBL" id="JAKOGI010000513">
    <property type="protein sequence ID" value="KAJ8433870.1"/>
    <property type="molecule type" value="Genomic_DNA"/>
</dbReference>